<gene>
    <name evidence="1" type="ORF">GQX73_g2206</name>
</gene>
<dbReference type="OrthoDB" id="4716374at2759"/>
<keyword evidence="2" id="KW-1185">Reference proteome</keyword>
<dbReference type="Proteomes" id="UP000481858">
    <property type="component" value="Unassembled WGS sequence"/>
</dbReference>
<dbReference type="AlphaFoldDB" id="A0A7C8MY85"/>
<reference evidence="1 2" key="1">
    <citation type="submission" date="2019-12" db="EMBL/GenBank/DDBJ databases">
        <title>Draft genome sequence of the ascomycete Xylaria multiplex DSM 110363.</title>
        <authorList>
            <person name="Buettner E."/>
            <person name="Kellner H."/>
        </authorList>
    </citation>
    <scope>NUCLEOTIDE SEQUENCE [LARGE SCALE GENOMIC DNA]</scope>
    <source>
        <strain evidence="1 2">DSM 110363</strain>
    </source>
</reference>
<dbReference type="SUPFAM" id="SSF48452">
    <property type="entry name" value="TPR-like"/>
    <property type="match status" value="1"/>
</dbReference>
<protein>
    <submittedName>
        <fullName evidence="1">Uncharacterized protein</fullName>
    </submittedName>
</protein>
<sequence>MAFEIKAFDLTAEEKHAVLGEIRALVLATGALIARANKYKSAHDYAEALSMVNRALMLATDPDACDPSLAPLATSYLYKGHILLAMKYDKEAYEAYEKAAATETWNFTDAATSREVAKGLLAQWDKTKAAREKIESPAMRPEDEEFILPISFSSIGSVWLMGADGIPLPVTVRPGPARPRPRVQVHKWRPFTARRRSRTS</sequence>
<organism evidence="1 2">
    <name type="scientific">Xylaria multiplex</name>
    <dbReference type="NCBI Taxonomy" id="323545"/>
    <lineage>
        <taxon>Eukaryota</taxon>
        <taxon>Fungi</taxon>
        <taxon>Dikarya</taxon>
        <taxon>Ascomycota</taxon>
        <taxon>Pezizomycotina</taxon>
        <taxon>Sordariomycetes</taxon>
        <taxon>Xylariomycetidae</taxon>
        <taxon>Xylariales</taxon>
        <taxon>Xylariaceae</taxon>
        <taxon>Xylaria</taxon>
    </lineage>
</organism>
<evidence type="ECO:0000313" key="1">
    <source>
        <dbReference type="EMBL" id="KAF2971347.1"/>
    </source>
</evidence>
<dbReference type="InParanoid" id="A0A7C8MY85"/>
<evidence type="ECO:0000313" key="2">
    <source>
        <dbReference type="Proteomes" id="UP000481858"/>
    </source>
</evidence>
<name>A0A7C8MY85_9PEZI</name>
<dbReference type="InterPro" id="IPR011990">
    <property type="entry name" value="TPR-like_helical_dom_sf"/>
</dbReference>
<proteinExistence type="predicted"/>
<accession>A0A7C8MY85</accession>
<comment type="caution">
    <text evidence="1">The sequence shown here is derived from an EMBL/GenBank/DDBJ whole genome shotgun (WGS) entry which is preliminary data.</text>
</comment>
<dbReference type="EMBL" id="WUBL01000014">
    <property type="protein sequence ID" value="KAF2971347.1"/>
    <property type="molecule type" value="Genomic_DNA"/>
</dbReference>
<dbReference type="Gene3D" id="1.25.40.10">
    <property type="entry name" value="Tetratricopeptide repeat domain"/>
    <property type="match status" value="1"/>
</dbReference>